<organism evidence="2 3">
    <name type="scientific">Vanilla planifolia</name>
    <name type="common">Vanilla</name>
    <dbReference type="NCBI Taxonomy" id="51239"/>
    <lineage>
        <taxon>Eukaryota</taxon>
        <taxon>Viridiplantae</taxon>
        <taxon>Streptophyta</taxon>
        <taxon>Embryophyta</taxon>
        <taxon>Tracheophyta</taxon>
        <taxon>Spermatophyta</taxon>
        <taxon>Magnoliopsida</taxon>
        <taxon>Liliopsida</taxon>
        <taxon>Asparagales</taxon>
        <taxon>Orchidaceae</taxon>
        <taxon>Vanilloideae</taxon>
        <taxon>Vanilleae</taxon>
        <taxon>Vanilla</taxon>
    </lineage>
</organism>
<dbReference type="Gene3D" id="2.60.120.620">
    <property type="entry name" value="q2cbj1_9rhob like domain"/>
    <property type="match status" value="1"/>
</dbReference>
<dbReference type="EMBL" id="JADCNL010000010">
    <property type="protein sequence ID" value="KAG0464142.1"/>
    <property type="molecule type" value="Genomic_DNA"/>
</dbReference>
<feature type="signal peptide" evidence="1">
    <location>
        <begin position="1"/>
        <end position="21"/>
    </location>
</feature>
<name>A0A835QAA1_VANPL</name>
<evidence type="ECO:0000256" key="1">
    <source>
        <dbReference type="SAM" id="SignalP"/>
    </source>
</evidence>
<comment type="caution">
    <text evidence="2">The sequence shown here is derived from an EMBL/GenBank/DDBJ whole genome shotgun (WGS) entry which is preliminary data.</text>
</comment>
<dbReference type="Proteomes" id="UP000636800">
    <property type="component" value="Chromosome 10"/>
</dbReference>
<gene>
    <name evidence="2" type="ORF">HPP92_020211</name>
</gene>
<proteinExistence type="predicted"/>
<evidence type="ECO:0000313" key="2">
    <source>
        <dbReference type="EMBL" id="KAG0464142.1"/>
    </source>
</evidence>
<evidence type="ECO:0000313" key="3">
    <source>
        <dbReference type="Proteomes" id="UP000636800"/>
    </source>
</evidence>
<protein>
    <submittedName>
        <fullName evidence="2">Uncharacterized protein</fullName>
    </submittedName>
</protein>
<sequence length="71" mass="7896">MGRNQLVMGILTFVAVGMVQPEVLSWSPRIILFHNFLSGEECDYLKGLARSQLHVSYVADAITGKFPSRLS</sequence>
<keyword evidence="3" id="KW-1185">Reference proteome</keyword>
<reference evidence="2 3" key="1">
    <citation type="journal article" date="2020" name="Nat. Food">
        <title>A phased Vanilla planifolia genome enables genetic improvement of flavour and production.</title>
        <authorList>
            <person name="Hasing T."/>
            <person name="Tang H."/>
            <person name="Brym M."/>
            <person name="Khazi F."/>
            <person name="Huang T."/>
            <person name="Chambers A.H."/>
        </authorList>
    </citation>
    <scope>NUCLEOTIDE SEQUENCE [LARGE SCALE GENOMIC DNA]</scope>
    <source>
        <tissue evidence="2">Leaf</tissue>
    </source>
</reference>
<dbReference type="AlphaFoldDB" id="A0A835QAA1"/>
<feature type="chain" id="PRO_5032984805" evidence="1">
    <location>
        <begin position="22"/>
        <end position="71"/>
    </location>
</feature>
<keyword evidence="1" id="KW-0732">Signal</keyword>
<accession>A0A835QAA1</accession>